<comment type="function">
    <text evidence="7 8">Cell wall formation. Catalyzes the addition of glutamate to the nucleotide precursor UDP-N-acetylmuramoyl-L-alanine (UMA).</text>
</comment>
<dbReference type="AlphaFoldDB" id="A0A2M6K8M9"/>
<keyword evidence="3 7" id="KW-0963">Cytoplasm</keyword>
<dbReference type="InterPro" id="IPR013221">
    <property type="entry name" value="Mur_ligase_cen"/>
</dbReference>
<comment type="similarity">
    <text evidence="7">Belongs to the MurCDEF family.</text>
</comment>
<keyword evidence="4 7" id="KW-0436">Ligase</keyword>
<evidence type="ECO:0000256" key="2">
    <source>
        <dbReference type="ARBA" id="ARBA00004752"/>
    </source>
</evidence>
<keyword evidence="7 8" id="KW-0573">Peptidoglycan synthesis</keyword>
<gene>
    <name evidence="7 11" type="primary">murD</name>
    <name evidence="11" type="ORF">COV49_03270</name>
</gene>
<dbReference type="EC" id="6.3.2.9" evidence="7 8"/>
<dbReference type="UniPathway" id="UPA00219"/>
<evidence type="ECO:0000313" key="12">
    <source>
        <dbReference type="Proteomes" id="UP000230869"/>
    </source>
</evidence>
<dbReference type="SUPFAM" id="SSF53244">
    <property type="entry name" value="MurD-like peptide ligases, peptide-binding domain"/>
    <property type="match status" value="1"/>
</dbReference>
<keyword evidence="7 8" id="KW-0132">Cell division</keyword>
<evidence type="ECO:0000259" key="9">
    <source>
        <dbReference type="Pfam" id="PF02875"/>
    </source>
</evidence>
<dbReference type="GO" id="GO:0008360">
    <property type="term" value="P:regulation of cell shape"/>
    <property type="evidence" value="ECO:0007669"/>
    <property type="project" value="UniProtKB-KW"/>
</dbReference>
<comment type="pathway">
    <text evidence="2 7 8">Cell wall biogenesis; peptidoglycan biosynthesis.</text>
</comment>
<dbReference type="SUPFAM" id="SSF53623">
    <property type="entry name" value="MurD-like peptide ligases, catalytic domain"/>
    <property type="match status" value="1"/>
</dbReference>
<dbReference type="GO" id="GO:0008764">
    <property type="term" value="F:UDP-N-acetylmuramoylalanine-D-glutamate ligase activity"/>
    <property type="evidence" value="ECO:0007669"/>
    <property type="project" value="UniProtKB-UniRule"/>
</dbReference>
<dbReference type="Gene3D" id="3.90.190.20">
    <property type="entry name" value="Mur ligase, C-terminal domain"/>
    <property type="match status" value="1"/>
</dbReference>
<sequence>MSSFKSENLSNLKNKPAHKAMRSIAGRKICILGLGIENQALVEFLVKKKVNCEITICDARKEAKKDTKFSAGNLVLGRVNWRLGKNYDKNLKQFDIVFRVAGYPLFNLTPNPSPSKGEGSKASSPTKLFFDLCPTKNIIGVTGTKGKGTTSSLIYEILKQAGKRVHFGGNIGTPMFSFLDKIKKNDWVVLELSSFQLEDLHKSPQIAVITNFTPEHLVAADPVNPNFHRSIADYWKAKSNIFAHQKRPDKLVISYKLLVKKRKNIKTSGRIISFTKSDLPSKLVGEYNKENIAAAVSVAKIAGVKDDIIRQAVKNFKGLPHRIEFVKKIKGISYYDNSFATTPEATILDLKSFHEPIILLLGGADKGADFKELAKAVKGRAKFIVLLDGQSTPRIKKELLKVKFPKEQMKLVKSMKEAVKSAKKETVAGDIILLSTACASFGMFKNYKERGEMFKAEVAKIS</sequence>
<dbReference type="GO" id="GO:0051301">
    <property type="term" value="P:cell division"/>
    <property type="evidence" value="ECO:0007669"/>
    <property type="project" value="UniProtKB-KW"/>
</dbReference>
<reference evidence="11 12" key="1">
    <citation type="submission" date="2017-09" db="EMBL/GenBank/DDBJ databases">
        <title>Depth-based differentiation of microbial function through sediment-hosted aquifers and enrichment of novel symbionts in the deep terrestrial subsurface.</title>
        <authorList>
            <person name="Probst A.J."/>
            <person name="Ladd B."/>
            <person name="Jarett J.K."/>
            <person name="Geller-Mcgrath D.E."/>
            <person name="Sieber C.M."/>
            <person name="Emerson J.B."/>
            <person name="Anantharaman K."/>
            <person name="Thomas B.C."/>
            <person name="Malmstrom R."/>
            <person name="Stieglmeier M."/>
            <person name="Klingl A."/>
            <person name="Woyke T."/>
            <person name="Ryan C.M."/>
            <person name="Banfield J.F."/>
        </authorList>
    </citation>
    <scope>NUCLEOTIDE SEQUENCE [LARGE SCALE GENOMIC DNA]</scope>
    <source>
        <strain evidence="11">CG11_big_fil_rev_8_21_14_0_20_39_10</strain>
    </source>
</reference>
<keyword evidence="7 8" id="KW-0961">Cell wall biogenesis/degradation</keyword>
<dbReference type="PANTHER" id="PTHR43692">
    <property type="entry name" value="UDP-N-ACETYLMURAMOYLALANINE--D-GLUTAMATE LIGASE"/>
    <property type="match status" value="1"/>
</dbReference>
<comment type="caution">
    <text evidence="11">The sequence shown here is derived from an EMBL/GenBank/DDBJ whole genome shotgun (WGS) entry which is preliminary data.</text>
</comment>
<dbReference type="HAMAP" id="MF_00639">
    <property type="entry name" value="MurD"/>
    <property type="match status" value="1"/>
</dbReference>
<evidence type="ECO:0000256" key="4">
    <source>
        <dbReference type="ARBA" id="ARBA00022598"/>
    </source>
</evidence>
<keyword evidence="6 7" id="KW-0067">ATP-binding</keyword>
<evidence type="ECO:0000256" key="6">
    <source>
        <dbReference type="ARBA" id="ARBA00022840"/>
    </source>
</evidence>
<evidence type="ECO:0000259" key="10">
    <source>
        <dbReference type="Pfam" id="PF08245"/>
    </source>
</evidence>
<feature type="domain" description="Mur ligase C-terminal" evidence="9">
    <location>
        <begin position="321"/>
        <end position="437"/>
    </location>
</feature>
<dbReference type="GO" id="GO:0009252">
    <property type="term" value="P:peptidoglycan biosynthetic process"/>
    <property type="evidence" value="ECO:0007669"/>
    <property type="project" value="UniProtKB-UniRule"/>
</dbReference>
<dbReference type="Gene3D" id="3.40.1190.10">
    <property type="entry name" value="Mur-like, catalytic domain"/>
    <property type="match status" value="1"/>
</dbReference>
<dbReference type="GO" id="GO:0071555">
    <property type="term" value="P:cell wall organization"/>
    <property type="evidence" value="ECO:0007669"/>
    <property type="project" value="UniProtKB-KW"/>
</dbReference>
<organism evidence="11 12">
    <name type="scientific">Candidatus Falkowbacteria bacterium CG11_big_fil_rev_8_21_14_0_20_39_10</name>
    <dbReference type="NCBI Taxonomy" id="1974570"/>
    <lineage>
        <taxon>Bacteria</taxon>
        <taxon>Candidatus Falkowiibacteriota</taxon>
    </lineage>
</organism>
<proteinExistence type="inferred from homology"/>
<dbReference type="GO" id="GO:0005737">
    <property type="term" value="C:cytoplasm"/>
    <property type="evidence" value="ECO:0007669"/>
    <property type="project" value="UniProtKB-SubCell"/>
</dbReference>
<dbReference type="PANTHER" id="PTHR43692:SF1">
    <property type="entry name" value="UDP-N-ACETYLMURAMOYLALANINE--D-GLUTAMATE LIGASE"/>
    <property type="match status" value="1"/>
</dbReference>
<evidence type="ECO:0000256" key="7">
    <source>
        <dbReference type="HAMAP-Rule" id="MF_00639"/>
    </source>
</evidence>
<keyword evidence="7 8" id="KW-0133">Cell shape</keyword>
<name>A0A2M6K8M9_9BACT</name>
<keyword evidence="7 8" id="KW-0131">Cell cycle</keyword>
<dbReference type="EMBL" id="PCWW01000056">
    <property type="protein sequence ID" value="PIR13119.1"/>
    <property type="molecule type" value="Genomic_DNA"/>
</dbReference>
<evidence type="ECO:0000256" key="1">
    <source>
        <dbReference type="ARBA" id="ARBA00004496"/>
    </source>
</evidence>
<evidence type="ECO:0000256" key="3">
    <source>
        <dbReference type="ARBA" id="ARBA00022490"/>
    </source>
</evidence>
<protein>
    <recommendedName>
        <fullName evidence="7 8">UDP-N-acetylmuramoylalanine--D-glutamate ligase</fullName>
        <ecNumber evidence="7 8">6.3.2.9</ecNumber>
    </recommendedName>
    <alternativeName>
        <fullName evidence="7">D-glutamic acid-adding enzyme</fullName>
    </alternativeName>
    <alternativeName>
        <fullName evidence="7">UDP-N-acetylmuramoyl-L-alanyl-D-glutamate synthetase</fullName>
    </alternativeName>
</protein>
<dbReference type="Proteomes" id="UP000230869">
    <property type="component" value="Unassembled WGS sequence"/>
</dbReference>
<dbReference type="Pfam" id="PF02875">
    <property type="entry name" value="Mur_ligase_C"/>
    <property type="match status" value="1"/>
</dbReference>
<comment type="catalytic activity">
    <reaction evidence="7 8">
        <text>UDP-N-acetyl-alpha-D-muramoyl-L-alanine + D-glutamate + ATP = UDP-N-acetyl-alpha-D-muramoyl-L-alanyl-D-glutamate + ADP + phosphate + H(+)</text>
        <dbReference type="Rhea" id="RHEA:16429"/>
        <dbReference type="ChEBI" id="CHEBI:15378"/>
        <dbReference type="ChEBI" id="CHEBI:29986"/>
        <dbReference type="ChEBI" id="CHEBI:30616"/>
        <dbReference type="ChEBI" id="CHEBI:43474"/>
        <dbReference type="ChEBI" id="CHEBI:83898"/>
        <dbReference type="ChEBI" id="CHEBI:83900"/>
        <dbReference type="ChEBI" id="CHEBI:456216"/>
        <dbReference type="EC" id="6.3.2.9"/>
    </reaction>
</comment>
<keyword evidence="5 7" id="KW-0547">Nucleotide-binding</keyword>
<feature type="binding site" evidence="7">
    <location>
        <begin position="143"/>
        <end position="149"/>
    </location>
    <ligand>
        <name>ATP</name>
        <dbReference type="ChEBI" id="CHEBI:30616"/>
    </ligand>
</feature>
<accession>A0A2M6K8M9</accession>
<evidence type="ECO:0000313" key="11">
    <source>
        <dbReference type="EMBL" id="PIR13119.1"/>
    </source>
</evidence>
<dbReference type="InterPro" id="IPR004101">
    <property type="entry name" value="Mur_ligase_C"/>
</dbReference>
<comment type="subcellular location">
    <subcellularLocation>
        <location evidence="1 7 8">Cytoplasm</location>
    </subcellularLocation>
</comment>
<dbReference type="GO" id="GO:0005524">
    <property type="term" value="F:ATP binding"/>
    <property type="evidence" value="ECO:0007669"/>
    <property type="project" value="UniProtKB-UniRule"/>
</dbReference>
<feature type="domain" description="Mur ligase central" evidence="10">
    <location>
        <begin position="141"/>
        <end position="258"/>
    </location>
</feature>
<dbReference type="InterPro" id="IPR036565">
    <property type="entry name" value="Mur-like_cat_sf"/>
</dbReference>
<evidence type="ECO:0000256" key="5">
    <source>
        <dbReference type="ARBA" id="ARBA00022741"/>
    </source>
</evidence>
<dbReference type="NCBIfam" id="TIGR01087">
    <property type="entry name" value="murD"/>
    <property type="match status" value="1"/>
</dbReference>
<dbReference type="Gene3D" id="3.40.50.720">
    <property type="entry name" value="NAD(P)-binding Rossmann-like Domain"/>
    <property type="match status" value="1"/>
</dbReference>
<dbReference type="InterPro" id="IPR036615">
    <property type="entry name" value="Mur_ligase_C_dom_sf"/>
</dbReference>
<dbReference type="Pfam" id="PF08245">
    <property type="entry name" value="Mur_ligase_M"/>
    <property type="match status" value="1"/>
</dbReference>
<evidence type="ECO:0000256" key="8">
    <source>
        <dbReference type="RuleBase" id="RU003664"/>
    </source>
</evidence>
<dbReference type="InterPro" id="IPR005762">
    <property type="entry name" value="MurD"/>
</dbReference>